<gene>
    <name evidence="3" type="ORF">EJO69_05935</name>
</gene>
<keyword evidence="2" id="KW-0472">Membrane</keyword>
<evidence type="ECO:0000256" key="1">
    <source>
        <dbReference type="SAM" id="MobiDB-lite"/>
    </source>
</evidence>
<organism evidence="3 4">
    <name type="scientific">Flaviflexus salsibiostraticola</name>
    <dbReference type="NCBI Taxonomy" id="1282737"/>
    <lineage>
        <taxon>Bacteria</taxon>
        <taxon>Bacillati</taxon>
        <taxon>Actinomycetota</taxon>
        <taxon>Actinomycetes</taxon>
        <taxon>Actinomycetales</taxon>
        <taxon>Actinomycetaceae</taxon>
        <taxon>Flaviflexus</taxon>
    </lineage>
</organism>
<feature type="compositionally biased region" description="Basic and acidic residues" evidence="1">
    <location>
        <begin position="233"/>
        <end position="253"/>
    </location>
</feature>
<keyword evidence="2" id="KW-0812">Transmembrane</keyword>
<keyword evidence="4" id="KW-1185">Reference proteome</keyword>
<accession>A0A3Q8WV94</accession>
<feature type="compositionally biased region" description="Polar residues" evidence="1">
    <location>
        <begin position="319"/>
        <end position="330"/>
    </location>
</feature>
<dbReference type="EMBL" id="CP034438">
    <property type="protein sequence ID" value="AZN29893.1"/>
    <property type="molecule type" value="Genomic_DNA"/>
</dbReference>
<dbReference type="Proteomes" id="UP000270021">
    <property type="component" value="Chromosome"/>
</dbReference>
<dbReference type="OrthoDB" id="3249401at2"/>
<feature type="region of interest" description="Disordered" evidence="1">
    <location>
        <begin position="204"/>
        <end position="393"/>
    </location>
</feature>
<evidence type="ECO:0000313" key="4">
    <source>
        <dbReference type="Proteomes" id="UP000270021"/>
    </source>
</evidence>
<evidence type="ECO:0000256" key="2">
    <source>
        <dbReference type="SAM" id="Phobius"/>
    </source>
</evidence>
<sequence length="393" mass="41199">MRRLVAALMLVAGMALTVVGIGSATWWKESPIVEASTAASSESGIIATDPGVLELVDDTVRVTARAPGTEVEMAVASSDIAAIWLGPEPHVRVTGLTDWETLATEEPAEDVAPEGELTLQGSDLFHPENLIAATDSAEFYFDVPPGDWTLIAIGQDGTTPQLTMTWEREVSTPWAIPLIILGVVTLAAGSALYIFDSQQRGAAERRVASSERTARRRSADSTETSVLPAVGGFRRDRATSSGDEVRADVRDETGGSYGAGILPVRKPAAGEDEDVSLDETIAEGEERTYEVDESGAAPAVPDDDPTAVEADHDTHAEPGSTTEHPATTGASPEAAASEVRLAEDSLEENEAVGESAEGTVGESSVTGPEDSADADKRASSAAWRSLWGFGPKE</sequence>
<feature type="compositionally biased region" description="Basic and acidic residues" evidence="1">
    <location>
        <begin position="204"/>
        <end position="220"/>
    </location>
</feature>
<feature type="compositionally biased region" description="Acidic residues" evidence="1">
    <location>
        <begin position="270"/>
        <end position="283"/>
    </location>
</feature>
<dbReference type="AlphaFoldDB" id="A0A3Q8WV94"/>
<reference evidence="3 4" key="1">
    <citation type="submission" date="2018-12" db="EMBL/GenBank/DDBJ databases">
        <title>Complete genome sequence of Flaviflexus salsibiostraticola KCTC 33148.</title>
        <authorList>
            <person name="Bae J.-W."/>
        </authorList>
    </citation>
    <scope>NUCLEOTIDE SEQUENCE [LARGE SCALE GENOMIC DNA]</scope>
    <source>
        <strain evidence="3 4">KCTC 33148</strain>
    </source>
</reference>
<dbReference type="KEGG" id="fsl:EJO69_05935"/>
<proteinExistence type="predicted"/>
<dbReference type="RefSeq" id="WP_126040164.1">
    <property type="nucleotide sequence ID" value="NZ_CP034438.1"/>
</dbReference>
<protein>
    <submittedName>
        <fullName evidence="3">Uncharacterized protein</fullName>
    </submittedName>
</protein>
<feature type="transmembrane region" description="Helical" evidence="2">
    <location>
        <begin position="174"/>
        <end position="195"/>
    </location>
</feature>
<keyword evidence="2" id="KW-1133">Transmembrane helix</keyword>
<evidence type="ECO:0000313" key="3">
    <source>
        <dbReference type="EMBL" id="AZN29893.1"/>
    </source>
</evidence>
<name>A0A3Q8WV94_9ACTO</name>